<dbReference type="PANTHER" id="PTHR40069">
    <property type="entry name" value="YWBE PROTEIN"/>
    <property type="match status" value="1"/>
</dbReference>
<keyword evidence="3" id="KW-1185">Reference proteome</keyword>
<dbReference type="AlphaFoldDB" id="A0A2N3NAB6"/>
<dbReference type="Pfam" id="PF09962">
    <property type="entry name" value="DUF2196"/>
    <property type="match status" value="1"/>
</dbReference>
<dbReference type="InParanoid" id="A0A2N3NAB6"/>
<organism evidence="2 3">
    <name type="scientific">Lomentospora prolificans</name>
    <dbReference type="NCBI Taxonomy" id="41688"/>
    <lineage>
        <taxon>Eukaryota</taxon>
        <taxon>Fungi</taxon>
        <taxon>Dikarya</taxon>
        <taxon>Ascomycota</taxon>
        <taxon>Pezizomycotina</taxon>
        <taxon>Sordariomycetes</taxon>
        <taxon>Hypocreomycetidae</taxon>
        <taxon>Microascales</taxon>
        <taxon>Microascaceae</taxon>
        <taxon>Lomentospora</taxon>
    </lineage>
</organism>
<feature type="region of interest" description="Disordered" evidence="1">
    <location>
        <begin position="65"/>
        <end position="169"/>
    </location>
</feature>
<dbReference type="OrthoDB" id="20105at2759"/>
<reference evidence="2 3" key="1">
    <citation type="journal article" date="2017" name="G3 (Bethesda)">
        <title>First Draft Genome Sequence of the Pathogenic Fungus Lomentospora prolificans (Formerly Scedosporium prolificans).</title>
        <authorList>
            <person name="Luo R."/>
            <person name="Zimin A."/>
            <person name="Workman R."/>
            <person name="Fan Y."/>
            <person name="Pertea G."/>
            <person name="Grossman N."/>
            <person name="Wear M.P."/>
            <person name="Jia B."/>
            <person name="Miller H."/>
            <person name="Casadevall A."/>
            <person name="Timp W."/>
            <person name="Zhang S.X."/>
            <person name="Salzberg S.L."/>
        </authorList>
    </citation>
    <scope>NUCLEOTIDE SEQUENCE [LARGE SCALE GENOMIC DNA]</scope>
    <source>
        <strain evidence="2 3">JHH-5317</strain>
    </source>
</reference>
<dbReference type="Proteomes" id="UP000233524">
    <property type="component" value="Unassembled WGS sequence"/>
</dbReference>
<accession>A0A2N3NAB6</accession>
<evidence type="ECO:0000256" key="1">
    <source>
        <dbReference type="SAM" id="MobiDB-lite"/>
    </source>
</evidence>
<comment type="caution">
    <text evidence="2">The sequence shown here is derived from an EMBL/GenBank/DDBJ whole genome shotgun (WGS) entry which is preliminary data.</text>
</comment>
<dbReference type="VEuPathDB" id="FungiDB:jhhlp_003936"/>
<evidence type="ECO:0000313" key="2">
    <source>
        <dbReference type="EMBL" id="PKS09322.1"/>
    </source>
</evidence>
<dbReference type="NCBIfam" id="TIGR03833">
    <property type="entry name" value="YwbE family protein"/>
    <property type="match status" value="1"/>
</dbReference>
<protein>
    <recommendedName>
        <fullName evidence="4">UBZ4-type domain-containing protein</fullName>
    </recommendedName>
</protein>
<dbReference type="EMBL" id="NLAX01000010">
    <property type="protein sequence ID" value="PKS09322.1"/>
    <property type="molecule type" value="Genomic_DNA"/>
</dbReference>
<dbReference type="InterPro" id="IPR019240">
    <property type="entry name" value="DUF2196"/>
</dbReference>
<feature type="compositionally biased region" description="Low complexity" evidence="1">
    <location>
        <begin position="95"/>
        <end position="110"/>
    </location>
</feature>
<proteinExistence type="predicted"/>
<evidence type="ECO:0008006" key="4">
    <source>
        <dbReference type="Google" id="ProtNLM"/>
    </source>
</evidence>
<sequence>MAARRVPTTAEVIAGARVNIVLKQDQSTGRTVAGTVRDVLTRGNHPRGIKVRLADGRVGRVQTMARGSGSNENANELPGNIAQNAGSISAGDAQGILGDALGPADGAGSRPRQRGRRHDDGDQPPPQQETTLAAYMRPAKQNRRRRQESTQATEQELEEIERPATDGAVTCPVCGTFEGDEAAVTHHISSHFDQ</sequence>
<dbReference type="PANTHER" id="PTHR40069:SF1">
    <property type="entry name" value="YWBE PROTEIN"/>
    <property type="match status" value="1"/>
</dbReference>
<evidence type="ECO:0000313" key="3">
    <source>
        <dbReference type="Proteomes" id="UP000233524"/>
    </source>
</evidence>
<name>A0A2N3NAB6_9PEZI</name>
<gene>
    <name evidence="2" type="ORF">jhhlp_003936</name>
</gene>